<dbReference type="Pfam" id="PF02023">
    <property type="entry name" value="SCAN"/>
    <property type="match status" value="1"/>
</dbReference>
<protein>
    <recommendedName>
        <fullName evidence="3">SCAN box domain-containing protein</fullName>
    </recommendedName>
</protein>
<dbReference type="InterPro" id="IPR050916">
    <property type="entry name" value="SCAN-C2H2_zinc_finger"/>
</dbReference>
<evidence type="ECO:0000256" key="1">
    <source>
        <dbReference type="ARBA" id="ARBA00023242"/>
    </source>
</evidence>
<dbReference type="SUPFAM" id="SSF47353">
    <property type="entry name" value="Retrovirus capsid dimerization domain-like"/>
    <property type="match status" value="1"/>
</dbReference>
<proteinExistence type="predicted"/>
<dbReference type="Proteomes" id="UP000826234">
    <property type="component" value="Unassembled WGS sequence"/>
</dbReference>
<dbReference type="PANTHER" id="PTHR45935:SF15">
    <property type="entry name" value="SCAN BOX DOMAIN-CONTAINING PROTEIN"/>
    <property type="match status" value="1"/>
</dbReference>
<keyword evidence="5" id="KW-1185">Reference proteome</keyword>
<comment type="caution">
    <text evidence="4">The sequence shown here is derived from an EMBL/GenBank/DDBJ whole genome shotgun (WGS) entry which is preliminary data.</text>
</comment>
<gene>
    <name evidence="4" type="ORF">JD844_013782</name>
</gene>
<sequence>MTTRQEAAAAEDNWSQSLVVDGVLAEMERMASDLTDVNPMERLGRLHKSHCGNNWSKNENQSNCKRDSPVKLLMLNSGWNNPQLVRPSPRLDVKAFLPSSDGAAYPNQLVQGHSGESKPDYTCLDLQGGYTDMREDPSSTDASTMERQRLNFRQFCYQKAEGPREVCSQLWYLCHRWLKPERHTKEEILELLILEQFLAILPPEMLGWVKENDPESCAEAVALAEDFLQREQEAGQWDEQVVYSEMPVNLCEAEEPLSEAGEKDSDVEVNEESKGDASCIGKY</sequence>
<evidence type="ECO:0000313" key="5">
    <source>
        <dbReference type="Proteomes" id="UP000826234"/>
    </source>
</evidence>
<reference evidence="4 5" key="1">
    <citation type="journal article" date="2022" name="Gigascience">
        <title>A chromosome-level genome assembly and annotation of the desert horned lizard, Phrynosoma platyrhinos, provides insight into chromosomal rearrangements among reptiles.</title>
        <authorList>
            <person name="Koochekian N."/>
            <person name="Ascanio A."/>
            <person name="Farleigh K."/>
            <person name="Card D.C."/>
            <person name="Schield D.R."/>
            <person name="Castoe T.A."/>
            <person name="Jezkova T."/>
        </authorList>
    </citation>
    <scope>NUCLEOTIDE SEQUENCE [LARGE SCALE GENOMIC DNA]</scope>
    <source>
        <strain evidence="4">NK-2021</strain>
    </source>
</reference>
<organism evidence="4 5">
    <name type="scientific">Phrynosoma platyrhinos</name>
    <name type="common">Desert horned lizard</name>
    <dbReference type="NCBI Taxonomy" id="52577"/>
    <lineage>
        <taxon>Eukaryota</taxon>
        <taxon>Metazoa</taxon>
        <taxon>Chordata</taxon>
        <taxon>Craniata</taxon>
        <taxon>Vertebrata</taxon>
        <taxon>Euteleostomi</taxon>
        <taxon>Lepidosauria</taxon>
        <taxon>Squamata</taxon>
        <taxon>Bifurcata</taxon>
        <taxon>Unidentata</taxon>
        <taxon>Episquamata</taxon>
        <taxon>Toxicofera</taxon>
        <taxon>Iguania</taxon>
        <taxon>Phrynosomatidae</taxon>
        <taxon>Phrynosomatinae</taxon>
        <taxon>Phrynosoma</taxon>
    </lineage>
</organism>
<feature type="domain" description="SCAN box" evidence="3">
    <location>
        <begin position="149"/>
        <end position="231"/>
    </location>
</feature>
<dbReference type="InterPro" id="IPR003309">
    <property type="entry name" value="SCAN_dom"/>
</dbReference>
<dbReference type="InterPro" id="IPR038269">
    <property type="entry name" value="SCAN_sf"/>
</dbReference>
<evidence type="ECO:0000313" key="4">
    <source>
        <dbReference type="EMBL" id="KAH0630584.1"/>
    </source>
</evidence>
<evidence type="ECO:0000256" key="2">
    <source>
        <dbReference type="SAM" id="MobiDB-lite"/>
    </source>
</evidence>
<name>A0ABQ7TL90_PHRPL</name>
<feature type="compositionally biased region" description="Basic and acidic residues" evidence="2">
    <location>
        <begin position="260"/>
        <end position="275"/>
    </location>
</feature>
<dbReference type="PANTHER" id="PTHR45935">
    <property type="entry name" value="PROTEIN ZBED8-RELATED"/>
    <property type="match status" value="1"/>
</dbReference>
<dbReference type="EMBL" id="JAIPUX010000439">
    <property type="protein sequence ID" value="KAH0630584.1"/>
    <property type="molecule type" value="Genomic_DNA"/>
</dbReference>
<feature type="region of interest" description="Disordered" evidence="2">
    <location>
        <begin position="255"/>
        <end position="283"/>
    </location>
</feature>
<dbReference type="Gene3D" id="1.10.4020.10">
    <property type="entry name" value="DNA breaking-rejoining enzymes"/>
    <property type="match status" value="1"/>
</dbReference>
<dbReference type="CDD" id="cd07936">
    <property type="entry name" value="SCAN"/>
    <property type="match status" value="1"/>
</dbReference>
<dbReference type="PROSITE" id="PS50804">
    <property type="entry name" value="SCAN_BOX"/>
    <property type="match status" value="1"/>
</dbReference>
<keyword evidence="1" id="KW-0539">Nucleus</keyword>
<dbReference type="SMART" id="SM00431">
    <property type="entry name" value="SCAN"/>
    <property type="match status" value="1"/>
</dbReference>
<evidence type="ECO:0000259" key="3">
    <source>
        <dbReference type="PROSITE" id="PS50804"/>
    </source>
</evidence>
<accession>A0ABQ7TL90</accession>